<gene>
    <name evidence="1" type="ORF">H8E19_05925</name>
</gene>
<accession>A0A8J6MY15</accession>
<dbReference type="Proteomes" id="UP000650524">
    <property type="component" value="Unassembled WGS sequence"/>
</dbReference>
<organism evidence="1 2">
    <name type="scientific">Candidatus Desulfacyla euxinica</name>
    <dbReference type="NCBI Taxonomy" id="2841693"/>
    <lineage>
        <taxon>Bacteria</taxon>
        <taxon>Deltaproteobacteria</taxon>
        <taxon>Candidatus Desulfacyla</taxon>
    </lineage>
</organism>
<reference evidence="1 2" key="1">
    <citation type="submission" date="2020-08" db="EMBL/GenBank/DDBJ databases">
        <title>Bridging the membrane lipid divide: bacteria of the FCB group superphylum have the potential to synthesize archaeal ether lipids.</title>
        <authorList>
            <person name="Villanueva L."/>
            <person name="Von Meijenfeldt F.A.B."/>
            <person name="Westbye A.B."/>
            <person name="Yadav S."/>
            <person name="Hopmans E.C."/>
            <person name="Dutilh B.E."/>
            <person name="Sinninghe Damste J.S."/>
        </authorList>
    </citation>
    <scope>NUCLEOTIDE SEQUENCE [LARGE SCALE GENOMIC DNA]</scope>
    <source>
        <strain evidence="1">NIOZ-UU27</strain>
    </source>
</reference>
<dbReference type="EMBL" id="JACNJD010000175">
    <property type="protein sequence ID" value="MBC8176925.1"/>
    <property type="molecule type" value="Genomic_DNA"/>
</dbReference>
<name>A0A8J6MY15_9DELT</name>
<dbReference type="AlphaFoldDB" id="A0A8J6MY15"/>
<evidence type="ECO:0000313" key="2">
    <source>
        <dbReference type="Proteomes" id="UP000650524"/>
    </source>
</evidence>
<evidence type="ECO:0000313" key="1">
    <source>
        <dbReference type="EMBL" id="MBC8176925.1"/>
    </source>
</evidence>
<sequence>MEPNKVAIVIRDQNNYWEGLRSGLGLGLEMVETDTFVLGEVEMPEDRVEGYKENLEFLKDELEANHYTDTEANVEKWGFFEYLPLDDMAKKLTDYDLIVPF</sequence>
<comment type="caution">
    <text evidence="1">The sequence shown here is derived from an EMBL/GenBank/DDBJ whole genome shotgun (WGS) entry which is preliminary data.</text>
</comment>
<protein>
    <submittedName>
        <fullName evidence="1">Uncharacterized protein</fullName>
    </submittedName>
</protein>
<proteinExistence type="predicted"/>